<dbReference type="Pfam" id="PF13401">
    <property type="entry name" value="AAA_22"/>
    <property type="match status" value="1"/>
</dbReference>
<dbReference type="PRINTS" id="PR00364">
    <property type="entry name" value="DISEASERSIST"/>
</dbReference>
<dbReference type="PANTHER" id="PTHR47691">
    <property type="entry name" value="REGULATOR-RELATED"/>
    <property type="match status" value="1"/>
</dbReference>
<dbReference type="Proteomes" id="UP001291653">
    <property type="component" value="Unassembled WGS sequence"/>
</dbReference>
<feature type="region of interest" description="Disordered" evidence="1">
    <location>
        <begin position="804"/>
        <end position="828"/>
    </location>
</feature>
<dbReference type="PRINTS" id="PR00038">
    <property type="entry name" value="HTHLUXR"/>
</dbReference>
<feature type="region of interest" description="Disordered" evidence="1">
    <location>
        <begin position="293"/>
        <end position="312"/>
    </location>
</feature>
<dbReference type="InterPro" id="IPR011990">
    <property type="entry name" value="TPR-like_helical_dom_sf"/>
</dbReference>
<dbReference type="InterPro" id="IPR027417">
    <property type="entry name" value="P-loop_NTPase"/>
</dbReference>
<dbReference type="Gene3D" id="1.10.10.10">
    <property type="entry name" value="Winged helix-like DNA-binding domain superfamily/Winged helix DNA-binding domain"/>
    <property type="match status" value="1"/>
</dbReference>
<dbReference type="Gene3D" id="3.40.50.300">
    <property type="entry name" value="P-loop containing nucleotide triphosphate hydrolases"/>
    <property type="match status" value="1"/>
</dbReference>
<dbReference type="RefSeq" id="WP_323445888.1">
    <property type="nucleotide sequence ID" value="NZ_BSBI01000002.1"/>
</dbReference>
<name>A0ABQ5NTV9_9ACTN</name>
<accession>A0ABQ5NTV9</accession>
<proteinExistence type="predicted"/>
<evidence type="ECO:0000256" key="1">
    <source>
        <dbReference type="SAM" id="MobiDB-lite"/>
    </source>
</evidence>
<feature type="domain" description="HTH luxR-type" evidence="2">
    <location>
        <begin position="822"/>
        <end position="887"/>
    </location>
</feature>
<dbReference type="SUPFAM" id="SSF52540">
    <property type="entry name" value="P-loop containing nucleoside triphosphate hydrolases"/>
    <property type="match status" value="1"/>
</dbReference>
<dbReference type="CDD" id="cd06170">
    <property type="entry name" value="LuxR_C_like"/>
    <property type="match status" value="1"/>
</dbReference>
<organism evidence="3 4">
    <name type="scientific">Streptomyces yaizuensis</name>
    <dbReference type="NCBI Taxonomy" id="2989713"/>
    <lineage>
        <taxon>Bacteria</taxon>
        <taxon>Bacillati</taxon>
        <taxon>Actinomycetota</taxon>
        <taxon>Actinomycetes</taxon>
        <taxon>Kitasatosporales</taxon>
        <taxon>Streptomycetaceae</taxon>
        <taxon>Streptomyces</taxon>
    </lineage>
</organism>
<sequence length="894" mass="94585">MRVDRRCEMCGNGLPGRGDRGGRPALYCSGVCRQRAFRRRAAVTTPDPAAESLPDPTAEPARRGRPGVERSGESGGSRGPADTRPARAPHGGDPARSRYAAEPPARTPATHPVRPLPGFAPPRPLDSFVGRRRELARLRTLVRTARLLTLTGPGGIGKTRLALEFAASCRGHTRLAELDSVASADELPRAIAASLGVGERGGRSCADALAHAIGEHRVLLVLDNCEHLAEACARLVALLLGRCPRLRVLATSREVLRVPGEVVFRLGELALEPAGPGLDADAVRLFRERAAERAPGPYDNDNDNTGNTDHTDAGTVAEICRRLDGLPLAIELAARRAGVLPPHEILTGLDDSLALLSDGSRSGPGRHRELSAAIDWSHRLLDRREQELFRRLSVLAGGFDADAAAAVHPPLPPSEDTGRPEEGRADVLRTLCALEAKSLVVRVAGEGGAAGPARFRQLSTIRAYGLARLTAAGESRATWLRAVDRLTGLVGSGAAQVFPDHSPGPATRERENLAAAVAYTTAHDGTPHPRLALELARIHFQQEQPTAARALLTGSGLLSPGSPYEGEALALAARLACQQRDAGAALRAAGRAVAVARADGDPALLTNALDARAAARVCGGAFTDAVTDFAACLDVVATLDRPADEAWCRHHLAWALLHTGAFAEADALMVRCLPVLLEQPLPCKASAALHTAGAIRLELGDPAGARDLFAQSLRRVPELSRHSLYPLEGLAVVAARQGATQRSLRLFSAASAARDRLDTESEDAWRLLVGTTAARAEATLLPAARERARAGGRRLRWPQLRTYALGEDPGPAEPSDSTGTAGDASGQRLTGRENAVALLIAEGLTNREIAGRLGISPSTVATHLNHIRDKLGIRSRTRIALWVTRGRTAPPAVF</sequence>
<evidence type="ECO:0000313" key="4">
    <source>
        <dbReference type="Proteomes" id="UP001291653"/>
    </source>
</evidence>
<evidence type="ECO:0000259" key="2">
    <source>
        <dbReference type="PROSITE" id="PS50043"/>
    </source>
</evidence>
<feature type="compositionally biased region" description="Basic and acidic residues" evidence="1">
    <location>
        <begin position="60"/>
        <end position="72"/>
    </location>
</feature>
<evidence type="ECO:0000313" key="3">
    <source>
        <dbReference type="EMBL" id="GLF93805.1"/>
    </source>
</evidence>
<dbReference type="SUPFAM" id="SSF48452">
    <property type="entry name" value="TPR-like"/>
    <property type="match status" value="1"/>
</dbReference>
<keyword evidence="4" id="KW-1185">Reference proteome</keyword>
<gene>
    <name evidence="3" type="ORF">SYYSPA8_05930</name>
</gene>
<protein>
    <submittedName>
        <fullName evidence="3">LuxR C-terminal-related transcriptional regulator</fullName>
    </submittedName>
</protein>
<dbReference type="InterPro" id="IPR049945">
    <property type="entry name" value="AAA_22"/>
</dbReference>
<feature type="region of interest" description="Disordered" evidence="1">
    <location>
        <begin position="39"/>
        <end position="126"/>
    </location>
</feature>
<dbReference type="PROSITE" id="PS50043">
    <property type="entry name" value="HTH_LUXR_2"/>
    <property type="match status" value="1"/>
</dbReference>
<dbReference type="InterPro" id="IPR000792">
    <property type="entry name" value="Tscrpt_reg_LuxR_C"/>
</dbReference>
<comment type="caution">
    <text evidence="3">The sequence shown here is derived from an EMBL/GenBank/DDBJ whole genome shotgun (WGS) entry which is preliminary data.</text>
</comment>
<dbReference type="SUPFAM" id="SSF46894">
    <property type="entry name" value="C-terminal effector domain of the bipartite response regulators"/>
    <property type="match status" value="1"/>
</dbReference>
<dbReference type="InterPro" id="IPR036388">
    <property type="entry name" value="WH-like_DNA-bd_sf"/>
</dbReference>
<reference evidence="3 4" key="1">
    <citation type="submission" date="2022-10" db="EMBL/GenBank/DDBJ databases">
        <title>Draft genome sequence of Streptomyces sp. YSPA8.</title>
        <authorList>
            <person name="Moriuchi R."/>
            <person name="Dohra H."/>
            <person name="Yamamura H."/>
            <person name="Kodani S."/>
        </authorList>
    </citation>
    <scope>NUCLEOTIDE SEQUENCE [LARGE SCALE GENOMIC DNA]</scope>
    <source>
        <strain evidence="3 4">YSPA8</strain>
    </source>
</reference>
<dbReference type="PROSITE" id="PS00622">
    <property type="entry name" value="HTH_LUXR_1"/>
    <property type="match status" value="1"/>
</dbReference>
<dbReference type="Pfam" id="PF00196">
    <property type="entry name" value="GerE"/>
    <property type="match status" value="1"/>
</dbReference>
<dbReference type="Gene3D" id="1.25.40.10">
    <property type="entry name" value="Tetratricopeptide repeat domain"/>
    <property type="match status" value="1"/>
</dbReference>
<dbReference type="InterPro" id="IPR016032">
    <property type="entry name" value="Sig_transdc_resp-reg_C-effctor"/>
</dbReference>
<dbReference type="EMBL" id="BSBI01000002">
    <property type="protein sequence ID" value="GLF93805.1"/>
    <property type="molecule type" value="Genomic_DNA"/>
</dbReference>
<dbReference type="PANTHER" id="PTHR47691:SF3">
    <property type="entry name" value="HTH-TYPE TRANSCRIPTIONAL REGULATOR RV0890C-RELATED"/>
    <property type="match status" value="1"/>
</dbReference>
<feature type="compositionally biased region" description="Pro residues" evidence="1">
    <location>
        <begin position="114"/>
        <end position="124"/>
    </location>
</feature>
<dbReference type="SMART" id="SM00421">
    <property type="entry name" value="HTH_LUXR"/>
    <property type="match status" value="1"/>
</dbReference>